<evidence type="ECO:0000313" key="2">
    <source>
        <dbReference type="EMBL" id="KAF0307434.1"/>
    </source>
</evidence>
<comment type="caution">
    <text evidence="2">The sequence shown here is derived from an EMBL/GenBank/DDBJ whole genome shotgun (WGS) entry which is preliminary data.</text>
</comment>
<feature type="coiled-coil region" evidence="1">
    <location>
        <begin position="15"/>
        <end position="56"/>
    </location>
</feature>
<dbReference type="AlphaFoldDB" id="A0A6A4WUC1"/>
<organism evidence="2 3">
    <name type="scientific">Amphibalanus amphitrite</name>
    <name type="common">Striped barnacle</name>
    <name type="synonym">Balanus amphitrite</name>
    <dbReference type="NCBI Taxonomy" id="1232801"/>
    <lineage>
        <taxon>Eukaryota</taxon>
        <taxon>Metazoa</taxon>
        <taxon>Ecdysozoa</taxon>
        <taxon>Arthropoda</taxon>
        <taxon>Crustacea</taxon>
        <taxon>Multicrustacea</taxon>
        <taxon>Cirripedia</taxon>
        <taxon>Thoracica</taxon>
        <taxon>Thoracicalcarea</taxon>
        <taxon>Balanomorpha</taxon>
        <taxon>Balanoidea</taxon>
        <taxon>Balanidae</taxon>
        <taxon>Amphibalaninae</taxon>
        <taxon>Amphibalanus</taxon>
    </lineage>
</organism>
<dbReference type="EMBL" id="VIIS01000570">
    <property type="protein sequence ID" value="KAF0307434.1"/>
    <property type="molecule type" value="Genomic_DNA"/>
</dbReference>
<dbReference type="OrthoDB" id="8062037at2759"/>
<keyword evidence="3" id="KW-1185">Reference proteome</keyword>
<name>A0A6A4WUC1_AMPAM</name>
<evidence type="ECO:0000313" key="3">
    <source>
        <dbReference type="Proteomes" id="UP000440578"/>
    </source>
</evidence>
<gene>
    <name evidence="2" type="ORF">FJT64_002258</name>
</gene>
<dbReference type="Proteomes" id="UP000440578">
    <property type="component" value="Unassembled WGS sequence"/>
</dbReference>
<keyword evidence="1" id="KW-0175">Coiled coil</keyword>
<protein>
    <submittedName>
        <fullName evidence="2">Uncharacterized protein</fullName>
    </submittedName>
</protein>
<reference evidence="2 3" key="1">
    <citation type="submission" date="2019-07" db="EMBL/GenBank/DDBJ databases">
        <title>Draft genome assembly of a fouling barnacle, Amphibalanus amphitrite (Darwin, 1854): The first reference genome for Thecostraca.</title>
        <authorList>
            <person name="Kim W."/>
        </authorList>
    </citation>
    <scope>NUCLEOTIDE SEQUENCE [LARGE SCALE GENOMIC DNA]</scope>
    <source>
        <strain evidence="2">SNU_AA5</strain>
        <tissue evidence="2">Soma without cirri and trophi</tissue>
    </source>
</reference>
<accession>A0A6A4WUC1</accession>
<evidence type="ECO:0000256" key="1">
    <source>
        <dbReference type="SAM" id="Coils"/>
    </source>
</evidence>
<sequence length="242" mass="25713">MWTSIPLPLYHAVVGKRLQRRLEQLESAGAAAESEIASLEEENTRLHKQVKALEAAVVSPSGDPKNSALSRLLSENCTPSDLRSRPVLTSPDGLEVAAAQGTEDEETPRLALKTVTLNPAAAGAAGPSPLLRVKSASVAAGHARLSGSQLSRNPFTAPARAATDFSRLKNKNLLTQNLHRADFAARAGSPSTSAVKRPSADCGWDGFGGSSRPDTFPQRQKKVKVKLKNGGQVMKIDNFFAL</sequence>
<proteinExistence type="predicted"/>